<name>A0A502G554_9SPHN</name>
<keyword evidence="1" id="KW-0732">Signal</keyword>
<proteinExistence type="predicted"/>
<accession>A0A502G554</accession>
<feature type="signal peptide" evidence="1">
    <location>
        <begin position="1"/>
        <end position="17"/>
    </location>
</feature>
<feature type="chain" id="PRO_5021504752" evidence="1">
    <location>
        <begin position="18"/>
        <end position="355"/>
    </location>
</feature>
<comment type="caution">
    <text evidence="2">The sequence shown here is derived from an EMBL/GenBank/DDBJ whole genome shotgun (WGS) entry which is preliminary data.</text>
</comment>
<evidence type="ECO:0000256" key="1">
    <source>
        <dbReference type="SAM" id="SignalP"/>
    </source>
</evidence>
<protein>
    <submittedName>
        <fullName evidence="2">DUF11 domain-containing protein</fullName>
    </submittedName>
</protein>
<dbReference type="InterPro" id="IPR047589">
    <property type="entry name" value="DUF11_rpt"/>
</dbReference>
<sequence>MLLAGTATVCATGAAHAQTAAQNTTAGTTVSNTASVTYSVNGTAQTTNSTTASFVVDRKVNLTVIYDQPAATQVNLGQTAAYTRYKVTNTTNGTQDFLVNAFQSGIVGGLLTGTDDFNLTNFKVFVDTNGDGVYDPAVDTRTYIDELAPDNSVEVFIVGDVPATGTINQADVALQVIAATGGTANTQGAALVATDLSLGNADNTVDVVFADGDSDGIGVDIIRNGQGWAYGSYVIATRNVALTVNKTALILSDGVNALNPKALPGAVVEYCMIANNATLTASANSVTITDPVPANTTYVPGSLAIGLPGGTCTLLPTITAPFTGSYDTPNNRIIANLGTVIGGGIVAVSFKVTIN</sequence>
<reference evidence="2 3" key="1">
    <citation type="journal article" date="2019" name="Environ. Microbiol.">
        <title>Species interactions and distinct microbial communities in high Arctic permafrost affected cryosols are associated with the CH4 and CO2 gas fluxes.</title>
        <authorList>
            <person name="Altshuler I."/>
            <person name="Hamel J."/>
            <person name="Turney S."/>
            <person name="Magnuson E."/>
            <person name="Levesque R."/>
            <person name="Greer C."/>
            <person name="Whyte L.G."/>
        </authorList>
    </citation>
    <scope>NUCLEOTIDE SEQUENCE [LARGE SCALE GENOMIC DNA]</scope>
    <source>
        <strain evidence="2 3">E6.1</strain>
    </source>
</reference>
<organism evidence="2 3">
    <name type="scientific">Sphingomonas glacialis</name>
    <dbReference type="NCBI Taxonomy" id="658225"/>
    <lineage>
        <taxon>Bacteria</taxon>
        <taxon>Pseudomonadati</taxon>
        <taxon>Pseudomonadota</taxon>
        <taxon>Alphaproteobacteria</taxon>
        <taxon>Sphingomonadales</taxon>
        <taxon>Sphingomonadaceae</taxon>
        <taxon>Sphingomonas</taxon>
    </lineage>
</organism>
<dbReference type="OrthoDB" id="5400913at2"/>
<gene>
    <name evidence="2" type="ORF">EAH76_02560</name>
</gene>
<dbReference type="EMBL" id="RCZC01000001">
    <property type="protein sequence ID" value="TPG56712.1"/>
    <property type="molecule type" value="Genomic_DNA"/>
</dbReference>
<dbReference type="AlphaFoldDB" id="A0A502G554"/>
<dbReference type="NCBIfam" id="TIGR01451">
    <property type="entry name" value="B_ant_repeat"/>
    <property type="match status" value="1"/>
</dbReference>
<dbReference type="Proteomes" id="UP000319931">
    <property type="component" value="Unassembled WGS sequence"/>
</dbReference>
<evidence type="ECO:0000313" key="3">
    <source>
        <dbReference type="Proteomes" id="UP000319931"/>
    </source>
</evidence>
<keyword evidence="3" id="KW-1185">Reference proteome</keyword>
<evidence type="ECO:0000313" key="2">
    <source>
        <dbReference type="EMBL" id="TPG56712.1"/>
    </source>
</evidence>